<gene>
    <name evidence="1" type="ORF">WISP_53914</name>
</gene>
<organism evidence="1 2">
    <name type="scientific">Willisornis vidua</name>
    <name type="common">Xingu scale-backed antbird</name>
    <dbReference type="NCBI Taxonomy" id="1566151"/>
    <lineage>
        <taxon>Eukaryota</taxon>
        <taxon>Metazoa</taxon>
        <taxon>Chordata</taxon>
        <taxon>Craniata</taxon>
        <taxon>Vertebrata</taxon>
        <taxon>Euteleostomi</taxon>
        <taxon>Archelosauria</taxon>
        <taxon>Archosauria</taxon>
        <taxon>Dinosauria</taxon>
        <taxon>Saurischia</taxon>
        <taxon>Theropoda</taxon>
        <taxon>Coelurosauria</taxon>
        <taxon>Aves</taxon>
        <taxon>Neognathae</taxon>
        <taxon>Neoaves</taxon>
        <taxon>Telluraves</taxon>
        <taxon>Australaves</taxon>
        <taxon>Passeriformes</taxon>
        <taxon>Thamnophilidae</taxon>
        <taxon>Willisornis</taxon>
    </lineage>
</organism>
<name>A0ABQ9DFM5_9PASS</name>
<comment type="caution">
    <text evidence="1">The sequence shown here is derived from an EMBL/GenBank/DDBJ whole genome shotgun (WGS) entry which is preliminary data.</text>
</comment>
<dbReference type="EMBL" id="WHWB01033497">
    <property type="protein sequence ID" value="KAJ7419453.1"/>
    <property type="molecule type" value="Genomic_DNA"/>
</dbReference>
<protein>
    <recommendedName>
        <fullName evidence="3">C2H2-type domain-containing protein</fullName>
    </recommendedName>
</protein>
<evidence type="ECO:0008006" key="3">
    <source>
        <dbReference type="Google" id="ProtNLM"/>
    </source>
</evidence>
<proteinExistence type="predicted"/>
<sequence>MEDHRLPKIVLYGELATGCHKRSAPKKRHKDSLKQYLTLGHVDYHQWSTLASNWNTWRHTIHDATASFENTRRIILKEKRQHRKNHSLPILPKETFRCAFCDQTCLSCIGLFSHKHACSKHG</sequence>
<accession>A0ABQ9DFM5</accession>
<reference evidence="1" key="1">
    <citation type="submission" date="2019-10" db="EMBL/GenBank/DDBJ databases">
        <authorList>
            <person name="Soares A.E.R."/>
            <person name="Aleixo A."/>
            <person name="Schneider P."/>
            <person name="Miyaki C.Y."/>
            <person name="Schneider M.P."/>
            <person name="Mello C."/>
            <person name="Vasconcelos A.T.R."/>
        </authorList>
    </citation>
    <scope>NUCLEOTIDE SEQUENCE</scope>
    <source>
        <tissue evidence="1">Muscle</tissue>
    </source>
</reference>
<evidence type="ECO:0000313" key="1">
    <source>
        <dbReference type="EMBL" id="KAJ7419453.1"/>
    </source>
</evidence>
<dbReference type="Proteomes" id="UP001145742">
    <property type="component" value="Unassembled WGS sequence"/>
</dbReference>
<keyword evidence="2" id="KW-1185">Reference proteome</keyword>
<evidence type="ECO:0000313" key="2">
    <source>
        <dbReference type="Proteomes" id="UP001145742"/>
    </source>
</evidence>